<evidence type="ECO:0000256" key="8">
    <source>
        <dbReference type="ARBA" id="ARBA00075111"/>
    </source>
</evidence>
<keyword evidence="2 9" id="KW-0436">Ligase</keyword>
<accession>A0A0C1RI01</accession>
<dbReference type="UniPathway" id="UPA00930"/>
<dbReference type="InterPro" id="IPR000873">
    <property type="entry name" value="AMP-dep_synth/lig_dom"/>
</dbReference>
<reference evidence="12" key="1">
    <citation type="journal article" date="2015" name="Genome Announc.">
        <title>Draft Genome Sequence of Tolypothrix boutellei Strain VB521301.</title>
        <authorList>
            <person name="Chandrababunaidu M.M."/>
            <person name="Singh D."/>
            <person name="Sen D."/>
            <person name="Bhan S."/>
            <person name="Das S."/>
            <person name="Gupta A."/>
            <person name="Adhikary S.P."/>
            <person name="Tripathy S."/>
        </authorList>
    </citation>
    <scope>NUCLEOTIDE SEQUENCE</scope>
    <source>
        <strain evidence="12">VB521301</strain>
    </source>
</reference>
<sequence>MNKLALEPYIWNHKYESMPREELYEVQKNRLIRCVERAYEHIPFYKQKLDAVGVHPSHIRFVENISLLPFTTKADLRNQYPFGMFAVQMDSIIRLHASSGTTGKPTVVGYTHNDLNVWSELTARALAASGAKPGIIIQNTYGYSLATGGLGFHYGIERIGATVVPASGCSPQRNLTLLQDFSSGIILSTPSYIYTISEVAENEGIDLRSLPVAAGIFGAESWSEALRDDIEAHWNIIAYNTYGLSEVIGPGVAHECPHRVGLHIYEDHFIPEIINPETGEQMEEGIYGELVLTTITKEAVPLIRYRTGDITRLFYEPCACGRTLIRMERVKGRINDLIRIGNQTLFPIEIEQVLLTSSDIKPHYQIVIEDNTNLIKDMEIWVEVSDSVWQEKTLLVQLEQQLKFNIKHHLGIAIKVKLMPPHSLPRSEGKAKRLINKNQVIYSPISRE</sequence>
<dbReference type="FunFam" id="3.40.50.12780:FF:000016">
    <property type="entry name" value="Phenylacetate-coenzyme A ligase"/>
    <property type="match status" value="1"/>
</dbReference>
<dbReference type="GO" id="GO:0010124">
    <property type="term" value="P:phenylacetate catabolic process"/>
    <property type="evidence" value="ECO:0007669"/>
    <property type="project" value="UniProtKB-UniRule"/>
</dbReference>
<comment type="subunit">
    <text evidence="1">Monomer.</text>
</comment>
<dbReference type="SUPFAM" id="SSF56801">
    <property type="entry name" value="Acetyl-CoA synthetase-like"/>
    <property type="match status" value="1"/>
</dbReference>
<gene>
    <name evidence="12" type="ORF">DA73_0214970</name>
</gene>
<comment type="caution">
    <text evidence="12">The sequence shown here is derived from an EMBL/GenBank/DDBJ whole genome shotgun (WGS) entry which is preliminary data.</text>
</comment>
<dbReference type="OrthoDB" id="580775at2"/>
<dbReference type="AlphaFoldDB" id="A0A0C1RI01"/>
<comment type="pathway">
    <text evidence="4 9">Aromatic compound metabolism; phenylacetate degradation.</text>
</comment>
<feature type="domain" description="AMP-dependent ligase C-terminal" evidence="11">
    <location>
        <begin position="344"/>
        <end position="437"/>
    </location>
</feature>
<dbReference type="InterPro" id="IPR042099">
    <property type="entry name" value="ANL_N_sf"/>
</dbReference>
<proteinExistence type="inferred from homology"/>
<dbReference type="PANTHER" id="PTHR43845:SF1">
    <property type="entry name" value="BLR5969 PROTEIN"/>
    <property type="match status" value="1"/>
</dbReference>
<evidence type="ECO:0000259" key="10">
    <source>
        <dbReference type="Pfam" id="PF00501"/>
    </source>
</evidence>
<feature type="domain" description="AMP-dependent synthetase/ligase" evidence="10">
    <location>
        <begin position="87"/>
        <end position="292"/>
    </location>
</feature>
<dbReference type="Pfam" id="PF00501">
    <property type="entry name" value="AMP-binding"/>
    <property type="match status" value="1"/>
</dbReference>
<keyword evidence="3 9" id="KW-0547">Nucleotide-binding</keyword>
<evidence type="ECO:0000256" key="4">
    <source>
        <dbReference type="ARBA" id="ARBA00060591"/>
    </source>
</evidence>
<evidence type="ECO:0000259" key="11">
    <source>
        <dbReference type="Pfam" id="PF14535"/>
    </source>
</evidence>
<dbReference type="PANTHER" id="PTHR43845">
    <property type="entry name" value="BLR5969 PROTEIN"/>
    <property type="match status" value="1"/>
</dbReference>
<dbReference type="STRING" id="1479485.DA73_0214970"/>
<dbReference type="GO" id="GO:0047475">
    <property type="term" value="F:phenylacetate-CoA ligase activity"/>
    <property type="evidence" value="ECO:0007669"/>
    <property type="project" value="UniProtKB-EC"/>
</dbReference>
<comment type="catalytic activity">
    <reaction evidence="9">
        <text>2-phenylacetate + ATP + CoA = phenylacetyl-CoA + AMP + diphosphate</text>
        <dbReference type="Rhea" id="RHEA:20956"/>
        <dbReference type="ChEBI" id="CHEBI:18401"/>
        <dbReference type="ChEBI" id="CHEBI:30616"/>
        <dbReference type="ChEBI" id="CHEBI:33019"/>
        <dbReference type="ChEBI" id="CHEBI:57287"/>
        <dbReference type="ChEBI" id="CHEBI:57390"/>
        <dbReference type="ChEBI" id="CHEBI:456215"/>
        <dbReference type="EC" id="6.2.1.30"/>
    </reaction>
</comment>
<dbReference type="EC" id="6.2.1.30" evidence="6 9"/>
<evidence type="ECO:0000256" key="2">
    <source>
        <dbReference type="ARBA" id="ARBA00022598"/>
    </source>
</evidence>
<dbReference type="Gene3D" id="3.40.50.12780">
    <property type="entry name" value="N-terminal domain of ligase-like"/>
    <property type="match status" value="1"/>
</dbReference>
<evidence type="ECO:0000256" key="7">
    <source>
        <dbReference type="ARBA" id="ARBA00068695"/>
    </source>
</evidence>
<comment type="function">
    <text evidence="9">Catalyzes the activation of phenylacetic acid (PA) to phenylacetyl-CoA (PA-CoA).</text>
</comment>
<protein>
    <recommendedName>
        <fullName evidence="7 9">Phenylacetate-coenzyme A ligase</fullName>
        <ecNumber evidence="6 9">6.2.1.30</ecNumber>
    </recommendedName>
    <alternativeName>
        <fullName evidence="8 9">Phenylacetyl-CoA ligase</fullName>
    </alternativeName>
</protein>
<name>A0A0C1RI01_9CYAN</name>
<dbReference type="EMBL" id="JHEG02000046">
    <property type="protein sequence ID" value="KIE11620.1"/>
    <property type="molecule type" value="Genomic_DNA"/>
</dbReference>
<evidence type="ECO:0000256" key="3">
    <source>
        <dbReference type="ARBA" id="ARBA00022741"/>
    </source>
</evidence>
<evidence type="ECO:0000256" key="1">
    <source>
        <dbReference type="ARBA" id="ARBA00011245"/>
    </source>
</evidence>
<dbReference type="InterPro" id="IPR011880">
    <property type="entry name" value="PA_CoA_ligase"/>
</dbReference>
<dbReference type="PIRSF" id="PIRSF006444">
    <property type="entry name" value="PaaK"/>
    <property type="match status" value="1"/>
</dbReference>
<evidence type="ECO:0000256" key="9">
    <source>
        <dbReference type="PIRNR" id="PIRNR006444"/>
    </source>
</evidence>
<dbReference type="Pfam" id="PF14535">
    <property type="entry name" value="AMP-binding_C_2"/>
    <property type="match status" value="1"/>
</dbReference>
<dbReference type="GO" id="GO:0000166">
    <property type="term" value="F:nucleotide binding"/>
    <property type="evidence" value="ECO:0007669"/>
    <property type="project" value="UniProtKB-KW"/>
</dbReference>
<organism evidence="12">
    <name type="scientific">Tolypothrix bouteillei VB521301</name>
    <dbReference type="NCBI Taxonomy" id="1479485"/>
    <lineage>
        <taxon>Bacteria</taxon>
        <taxon>Bacillati</taxon>
        <taxon>Cyanobacteriota</taxon>
        <taxon>Cyanophyceae</taxon>
        <taxon>Nostocales</taxon>
        <taxon>Tolypothrichaceae</taxon>
        <taxon>Tolypothrix</taxon>
    </lineage>
</organism>
<dbReference type="CDD" id="cd05913">
    <property type="entry name" value="PaaK"/>
    <property type="match status" value="1"/>
</dbReference>
<dbReference type="InterPro" id="IPR045851">
    <property type="entry name" value="AMP-bd_C_sf"/>
</dbReference>
<dbReference type="InterPro" id="IPR028154">
    <property type="entry name" value="AMP-dep_Lig_C"/>
</dbReference>
<evidence type="ECO:0000256" key="5">
    <source>
        <dbReference type="ARBA" id="ARBA00061566"/>
    </source>
</evidence>
<dbReference type="Gene3D" id="3.30.300.30">
    <property type="match status" value="1"/>
</dbReference>
<comment type="similarity">
    <text evidence="5 9">Belongs to the phenylacetyl-CoA ligase family.</text>
</comment>
<evidence type="ECO:0000313" key="12">
    <source>
        <dbReference type="EMBL" id="KIE11620.1"/>
    </source>
</evidence>
<evidence type="ECO:0000256" key="6">
    <source>
        <dbReference type="ARBA" id="ARBA00066629"/>
    </source>
</evidence>